<dbReference type="InterPro" id="IPR027417">
    <property type="entry name" value="P-loop_NTPase"/>
</dbReference>
<proteinExistence type="predicted"/>
<dbReference type="Pfam" id="PF13304">
    <property type="entry name" value="AAA_21"/>
    <property type="match status" value="1"/>
</dbReference>
<organism evidence="2 3">
    <name type="scientific">Corallococcus coralloides</name>
    <name type="common">Myxococcus coralloides</name>
    <dbReference type="NCBI Taxonomy" id="184914"/>
    <lineage>
        <taxon>Bacteria</taxon>
        <taxon>Pseudomonadati</taxon>
        <taxon>Myxococcota</taxon>
        <taxon>Myxococcia</taxon>
        <taxon>Myxococcales</taxon>
        <taxon>Cystobacterineae</taxon>
        <taxon>Myxococcaceae</taxon>
        <taxon>Corallococcus</taxon>
    </lineage>
</organism>
<feature type="domain" description="AAA+ ATPase" evidence="1">
    <location>
        <begin position="22"/>
        <end position="311"/>
    </location>
</feature>
<dbReference type="EMBL" id="CP034669">
    <property type="protein sequence ID" value="QAT85916.1"/>
    <property type="molecule type" value="Genomic_DNA"/>
</dbReference>
<dbReference type="GO" id="GO:0016887">
    <property type="term" value="F:ATP hydrolysis activity"/>
    <property type="evidence" value="ECO:0007669"/>
    <property type="project" value="InterPro"/>
</dbReference>
<evidence type="ECO:0000313" key="3">
    <source>
        <dbReference type="Proteomes" id="UP000288758"/>
    </source>
</evidence>
<dbReference type="GO" id="GO:0005524">
    <property type="term" value="F:ATP binding"/>
    <property type="evidence" value="ECO:0007669"/>
    <property type="project" value="InterPro"/>
</dbReference>
<evidence type="ECO:0000259" key="1">
    <source>
        <dbReference type="SMART" id="SM00382"/>
    </source>
</evidence>
<dbReference type="InterPro" id="IPR003593">
    <property type="entry name" value="AAA+_ATPase"/>
</dbReference>
<dbReference type="PANTHER" id="PTHR43581">
    <property type="entry name" value="ATP/GTP PHOSPHATASE"/>
    <property type="match status" value="1"/>
</dbReference>
<dbReference type="RefSeq" id="WP_128797599.1">
    <property type="nucleotide sequence ID" value="NZ_CP034669.1"/>
</dbReference>
<dbReference type="AlphaFoldDB" id="A0A410RVM1"/>
<gene>
    <name evidence="2" type="ORF">EJ065_4363</name>
</gene>
<sequence>MLKYIRLNFGSSPQAPPLQLTPGPITLFIGPNNSGKSLLLKEVSKFFDNPKEVRGTQKIVADLDLARPAEGIPLRSVLDQLGAQEVGKKVRVPMSSLNGIPRSFIRQARTDDDEGLGYLGEAATLNLDGRTRLSLVERKMAGDLQAPPEDALNILLQDENLRQRLRKATHDTLGLHAVIDPTGMQFLRIRMSARAPEDSHEELGFSERVRSFHRNATDIMEMSDGIKAYTGTLMALLAGKHRIITLDEPEAFLHPALARRLALDVANIAKERGANTLVATHSAEFLMGCIEAGANAQIVRLTYSQGAATARHLPAEELVSMMQNPLLRTTHLLSALFHTGVIVTEAEKDRAFYDEVNHRLMTFDGTGSHGTSFIFAQNKQTTHMLVAPLRRLGIPAATIVDMDFIKDGGKNFTNHLNAARVPEITRHSLSETRGRLKAALEKSNPEWKTQGGIKVLGPADAEACRDFIQRLADYGIFVVEGGELESWLPKLGMNHSKHAWLYEVFDKMGSDPTAPGYVRPETGDVWDFIRKIARWIHNPNRKGMAD</sequence>
<dbReference type="Proteomes" id="UP000288758">
    <property type="component" value="Chromosome"/>
</dbReference>
<accession>A0A410RVM1</accession>
<dbReference type="SMART" id="SM00382">
    <property type="entry name" value="AAA"/>
    <property type="match status" value="1"/>
</dbReference>
<dbReference type="InterPro" id="IPR051396">
    <property type="entry name" value="Bact_Antivir_Def_Nuclease"/>
</dbReference>
<evidence type="ECO:0000313" key="2">
    <source>
        <dbReference type="EMBL" id="QAT85916.1"/>
    </source>
</evidence>
<dbReference type="PANTHER" id="PTHR43581:SF4">
    <property type="entry name" value="ATP_GTP PHOSPHATASE"/>
    <property type="match status" value="1"/>
</dbReference>
<dbReference type="InterPro" id="IPR003959">
    <property type="entry name" value="ATPase_AAA_core"/>
</dbReference>
<name>A0A410RVM1_CORCK</name>
<protein>
    <recommendedName>
        <fullName evidence="1">AAA+ ATPase domain-containing protein</fullName>
    </recommendedName>
</protein>
<dbReference type="Gene3D" id="3.40.50.300">
    <property type="entry name" value="P-loop containing nucleotide triphosphate hydrolases"/>
    <property type="match status" value="1"/>
</dbReference>
<reference evidence="2 3" key="1">
    <citation type="submission" date="2018-12" db="EMBL/GenBank/DDBJ databases">
        <title>Complete Genome Sequence of the Corallopyronin A producing Myxobacterium Corallococcus coralloides B035.</title>
        <authorList>
            <person name="Bouhired S.M."/>
            <person name="Rupp O."/>
            <person name="Blom J."/>
            <person name="Schaeberle T.F."/>
            <person name="Kehraus S."/>
            <person name="Schiefer A."/>
            <person name="Pfarr K."/>
            <person name="Goesmann A."/>
            <person name="Hoerauf A."/>
            <person name="Koenig G.M."/>
        </authorList>
    </citation>
    <scope>NUCLEOTIDE SEQUENCE [LARGE SCALE GENOMIC DNA]</scope>
    <source>
        <strain evidence="2 3">B035</strain>
    </source>
</reference>
<dbReference type="SUPFAM" id="SSF52540">
    <property type="entry name" value="P-loop containing nucleoside triphosphate hydrolases"/>
    <property type="match status" value="1"/>
</dbReference>